<organism evidence="2 3">
    <name type="scientific">Diacronema lutheri</name>
    <name type="common">Unicellular marine alga</name>
    <name type="synonym">Monochrysis lutheri</name>
    <dbReference type="NCBI Taxonomy" id="2081491"/>
    <lineage>
        <taxon>Eukaryota</taxon>
        <taxon>Haptista</taxon>
        <taxon>Haptophyta</taxon>
        <taxon>Pavlovophyceae</taxon>
        <taxon>Pavlovales</taxon>
        <taxon>Pavlovaceae</taxon>
        <taxon>Diacronema</taxon>
    </lineage>
</organism>
<dbReference type="AlphaFoldDB" id="A0A8J5XYD8"/>
<protein>
    <recommendedName>
        <fullName evidence="1">Isopenicillin N synthase-like Fe(2+) 2OG dioxygenase domain-containing protein</fullName>
    </recommendedName>
</protein>
<sequence>MLPAIPAAAGVGLAAILWGAAARWPTPVPLVELANTERARATLLDAASRLGVFRIRAAPYVSDADVEVALAESFELFTAPSDAEKRAWPVVRFPPIGGMPAPIARGYIPFGGESGVGGAFLEVKEGFAYSHDSGCGRREGEAGEGGDGAPQRVGALLEFCNAWPDGRERFRHAASRLLDGSHRAARHVARQLAAALDAGASGDAVEASLEAGLASSVMRLFHYHSRHHCRETNRTECAARASLAQIGSSPHTDWHALTVIAEGRHGAAVRRWFDTPTGLQFRARGSTRWRTARATRGELLVVVGDLLALSSRGRLHSPVHRVLLPAERGATRTSFTLFAYPRGEDTIGSWVRMLSPGAAAAELVDAARAAARGAAWNTLLAQSGADARAEEPFARILMRKWVGVSTAGHPPEPPGPAVLT</sequence>
<evidence type="ECO:0000313" key="2">
    <source>
        <dbReference type="EMBL" id="KAG8470190.1"/>
    </source>
</evidence>
<keyword evidence="3" id="KW-1185">Reference proteome</keyword>
<evidence type="ECO:0000259" key="1">
    <source>
        <dbReference type="Pfam" id="PF03171"/>
    </source>
</evidence>
<proteinExistence type="predicted"/>
<reference evidence="2" key="1">
    <citation type="submission" date="2021-05" db="EMBL/GenBank/DDBJ databases">
        <title>The genome of the haptophyte Pavlova lutheri (Diacronema luteri, Pavlovales) - a model for lipid biosynthesis in eukaryotic algae.</title>
        <authorList>
            <person name="Hulatt C.J."/>
            <person name="Posewitz M.C."/>
        </authorList>
    </citation>
    <scope>NUCLEOTIDE SEQUENCE</scope>
    <source>
        <strain evidence="2">NIVA-4/92</strain>
    </source>
</reference>
<comment type="caution">
    <text evidence="2">The sequence shown here is derived from an EMBL/GenBank/DDBJ whole genome shotgun (WGS) entry which is preliminary data.</text>
</comment>
<dbReference type="OrthoDB" id="627829at2759"/>
<dbReference type="SUPFAM" id="SSF51197">
    <property type="entry name" value="Clavaminate synthase-like"/>
    <property type="match status" value="1"/>
</dbReference>
<dbReference type="Proteomes" id="UP000751190">
    <property type="component" value="Unassembled WGS sequence"/>
</dbReference>
<name>A0A8J5XYD8_DIALT</name>
<dbReference type="Gene3D" id="2.60.120.330">
    <property type="entry name" value="B-lactam Antibiotic, Isopenicillin N Synthase, Chain"/>
    <property type="match status" value="1"/>
</dbReference>
<dbReference type="InterPro" id="IPR044861">
    <property type="entry name" value="IPNS-like_FE2OG_OXY"/>
</dbReference>
<feature type="domain" description="Isopenicillin N synthase-like Fe(2+) 2OG dioxygenase" evidence="1">
    <location>
        <begin position="242"/>
        <end position="339"/>
    </location>
</feature>
<accession>A0A8J5XYD8</accession>
<gene>
    <name evidence="2" type="ORF">KFE25_008611</name>
</gene>
<dbReference type="InterPro" id="IPR027443">
    <property type="entry name" value="IPNS-like_sf"/>
</dbReference>
<dbReference type="PANTHER" id="PTHR47990">
    <property type="entry name" value="2-OXOGLUTARATE (2OG) AND FE(II)-DEPENDENT OXYGENASE SUPERFAMILY PROTEIN-RELATED"/>
    <property type="match status" value="1"/>
</dbReference>
<evidence type="ECO:0000313" key="3">
    <source>
        <dbReference type="Proteomes" id="UP000751190"/>
    </source>
</evidence>
<dbReference type="Pfam" id="PF03171">
    <property type="entry name" value="2OG-FeII_Oxy"/>
    <property type="match status" value="1"/>
</dbReference>
<dbReference type="EMBL" id="JAGTXO010000001">
    <property type="protein sequence ID" value="KAG8470190.1"/>
    <property type="molecule type" value="Genomic_DNA"/>
</dbReference>
<dbReference type="InterPro" id="IPR050231">
    <property type="entry name" value="Iron_ascorbate_oxido_reductase"/>
</dbReference>